<dbReference type="Proteomes" id="UP000826709">
    <property type="component" value="Chromosome"/>
</dbReference>
<dbReference type="OrthoDB" id="112129at2157"/>
<organism evidence="3 4">
    <name type="scientific">Methanofollis formosanus</name>
    <dbReference type="NCBI Taxonomy" id="299308"/>
    <lineage>
        <taxon>Archaea</taxon>
        <taxon>Methanobacteriati</taxon>
        <taxon>Methanobacteriota</taxon>
        <taxon>Stenosarchaea group</taxon>
        <taxon>Methanomicrobia</taxon>
        <taxon>Methanomicrobiales</taxon>
        <taxon>Methanomicrobiaceae</taxon>
        <taxon>Methanofollis</taxon>
    </lineage>
</organism>
<dbReference type="RefSeq" id="WP_220681121.1">
    <property type="nucleotide sequence ID" value="NZ_CP037968.1"/>
</dbReference>
<gene>
    <name evidence="3" type="ORF">E2N92_10435</name>
</gene>
<dbReference type="KEGG" id="mfk:E2N92_10435"/>
<evidence type="ECO:0000313" key="3">
    <source>
        <dbReference type="EMBL" id="QYZ79815.1"/>
    </source>
</evidence>
<feature type="domain" description="Protein-glutamine gamma-glutamyltransferase-like C-terminal" evidence="2">
    <location>
        <begin position="487"/>
        <end position="543"/>
    </location>
</feature>
<dbReference type="Pfam" id="PF13559">
    <property type="entry name" value="DUF4129"/>
    <property type="match status" value="1"/>
</dbReference>
<dbReference type="AlphaFoldDB" id="A0A8G1EGH9"/>
<keyword evidence="1" id="KW-0472">Membrane</keyword>
<dbReference type="InterPro" id="IPR025403">
    <property type="entry name" value="TgpA-like_C"/>
</dbReference>
<accession>A0A8G1EGH9</accession>
<protein>
    <submittedName>
        <fullName evidence="3">DUF4129 domain-containing protein</fullName>
    </submittedName>
</protein>
<name>A0A8G1EGH9_9EURY</name>
<keyword evidence="1" id="KW-0812">Transmembrane</keyword>
<keyword evidence="1" id="KW-1133">Transmembrane helix</keyword>
<evidence type="ECO:0000313" key="4">
    <source>
        <dbReference type="Proteomes" id="UP000826709"/>
    </source>
</evidence>
<evidence type="ECO:0000259" key="2">
    <source>
        <dbReference type="Pfam" id="PF13559"/>
    </source>
</evidence>
<reference evidence="3" key="2">
    <citation type="submission" date="2019-03" db="EMBL/GenBank/DDBJ databases">
        <authorList>
            <person name="Chen S.-C."/>
            <person name="Wu S.-Y."/>
            <person name="Lai M.-C."/>
        </authorList>
    </citation>
    <scope>NUCLEOTIDE SEQUENCE</scope>
    <source>
        <strain evidence="3">ML15</strain>
    </source>
</reference>
<dbReference type="EMBL" id="CP037968">
    <property type="protein sequence ID" value="QYZ79815.1"/>
    <property type="molecule type" value="Genomic_DNA"/>
</dbReference>
<reference evidence="3" key="1">
    <citation type="journal article" date="2005" name="Int. J. Syst. Evol. Microbiol.">
        <title>Methanofollis formosanus sp. nov., isolated from a fish pond.</title>
        <authorList>
            <person name="Wu S.Y."/>
            <person name="Chen S.C."/>
            <person name="Lai M.C."/>
        </authorList>
    </citation>
    <scope>NUCLEOTIDE SEQUENCE</scope>
    <source>
        <strain evidence="3">ML15</strain>
    </source>
</reference>
<feature type="transmembrane region" description="Helical" evidence="1">
    <location>
        <begin position="408"/>
        <end position="426"/>
    </location>
</feature>
<proteinExistence type="predicted"/>
<keyword evidence="4" id="KW-1185">Reference proteome</keyword>
<evidence type="ECO:0000256" key="1">
    <source>
        <dbReference type="SAM" id="Phobius"/>
    </source>
</evidence>
<sequence>MKRIILGVLVLACLALIVFHAQEPMLYTAENTSSIGEVDLSVAEKMDSKKAEAVMPLLQDLLGQGGTVVLSVKVKDWESAQEELEEYAEMTRSMDNLVLSLDLSETDLDEFRKKSQENRDALTSLVNGTARLDHLKQLEITYRDSDDPSKYYSVVYEEEALREELQSSYKTYAGNSPALTTIGDHYEADTADLKQSVEDYGEIVEKETGGKAPAPGPGIPPPQIGIALAPAEAVYGDVVRWHGRLGSGEVDVAVESYLDSRLFATTATGADGKYAVSCRIEKVRAGPHLVYVQAGRAVSDLVPFTVLTSPSNLSLGVTVEDEVATCTGNLTANERGVRGAGVRIIVDDAVAARPVTGENGTYEAAVPLEAGEHRIRAEFTAEGYPLDPSSSEEIRVQIGFAPFSPANLIPIAGGVVVGLLAGAVFLRWSRRQPEAAQDREIAHSQGEPIMTAEETAIRDVQIPIEPQTPAEAAFRLWNDLADAAGIEYGVKNARAHTPRELVQALKETPGAESAGAFVKIYERIRYAGGECTWDEVEELERLLGAFRGSRAP</sequence>